<dbReference type="EMBL" id="AOJD01000003">
    <property type="protein sequence ID" value="ELZ41854.1"/>
    <property type="molecule type" value="Genomic_DNA"/>
</dbReference>
<dbReference type="Proteomes" id="UP000011523">
    <property type="component" value="Unassembled WGS sequence"/>
</dbReference>
<organism evidence="2 3">
    <name type="scientific">Halorubrum tebenquichense DSM 14210</name>
    <dbReference type="NCBI Taxonomy" id="1227485"/>
    <lineage>
        <taxon>Archaea</taxon>
        <taxon>Methanobacteriati</taxon>
        <taxon>Methanobacteriota</taxon>
        <taxon>Stenosarchaea group</taxon>
        <taxon>Halobacteria</taxon>
        <taxon>Halobacteriales</taxon>
        <taxon>Haloferacaceae</taxon>
        <taxon>Halorubrum</taxon>
    </lineage>
</organism>
<dbReference type="OrthoDB" id="331273at2157"/>
<evidence type="ECO:0000256" key="1">
    <source>
        <dbReference type="SAM" id="Phobius"/>
    </source>
</evidence>
<dbReference type="RefSeq" id="WP_006627788.1">
    <property type="nucleotide sequence ID" value="NZ_AOJD01000003.1"/>
</dbReference>
<evidence type="ECO:0000313" key="2">
    <source>
        <dbReference type="EMBL" id="ELZ41854.1"/>
    </source>
</evidence>
<name>M0E673_9EURY</name>
<keyword evidence="1" id="KW-0812">Transmembrane</keyword>
<accession>M0E673</accession>
<keyword evidence="3" id="KW-1185">Reference proteome</keyword>
<protein>
    <submittedName>
        <fullName evidence="2">Uncharacterized protein</fullName>
    </submittedName>
</protein>
<feature type="transmembrane region" description="Helical" evidence="1">
    <location>
        <begin position="44"/>
        <end position="71"/>
    </location>
</feature>
<keyword evidence="1" id="KW-1133">Transmembrane helix</keyword>
<keyword evidence="1" id="KW-0472">Membrane</keyword>
<reference evidence="2 3" key="1">
    <citation type="journal article" date="2014" name="PLoS Genet.">
        <title>Phylogenetically driven sequencing of extremely halophilic archaea reveals strategies for static and dynamic osmo-response.</title>
        <authorList>
            <person name="Becker E.A."/>
            <person name="Seitzer P.M."/>
            <person name="Tritt A."/>
            <person name="Larsen D."/>
            <person name="Krusor M."/>
            <person name="Yao A.I."/>
            <person name="Wu D."/>
            <person name="Madern D."/>
            <person name="Eisen J.A."/>
            <person name="Darling A.E."/>
            <person name="Facciotti M.T."/>
        </authorList>
    </citation>
    <scope>NUCLEOTIDE SEQUENCE [LARGE SCALE GENOMIC DNA]</scope>
    <source>
        <strain evidence="2 3">DSM 14210</strain>
    </source>
</reference>
<feature type="transmembrane region" description="Helical" evidence="1">
    <location>
        <begin position="6"/>
        <end position="32"/>
    </location>
</feature>
<gene>
    <name evidence="2" type="ORF">C472_00384</name>
</gene>
<evidence type="ECO:0000313" key="3">
    <source>
        <dbReference type="Proteomes" id="UP000011523"/>
    </source>
</evidence>
<dbReference type="PATRIC" id="fig|1227485.3.peg.73"/>
<comment type="caution">
    <text evidence="2">The sequence shown here is derived from an EMBL/GenBank/DDBJ whole genome shotgun (WGS) entry which is preliminary data.</text>
</comment>
<dbReference type="AlphaFoldDB" id="M0E673"/>
<sequence length="111" mass="11526">MAGTEAVLVTGLLAEYTSESVFAVLLGALVLLRFRRYKAVGGAAVGAVSSVATVVAGVFATLVLLVVLGYWDPPVSEIVGDALGAGRAFYDLVGEWVLRQTVERLDDIAAA</sequence>
<proteinExistence type="predicted"/>